<accession>A0A4R6IZF9</accession>
<protein>
    <submittedName>
        <fullName evidence="2">Uncharacterized protein DUF4239</fullName>
    </submittedName>
</protein>
<keyword evidence="1" id="KW-0472">Membrane</keyword>
<dbReference type="AlphaFoldDB" id="A0A4R6IZF9"/>
<feature type="transmembrane region" description="Helical" evidence="1">
    <location>
        <begin position="44"/>
        <end position="65"/>
    </location>
</feature>
<dbReference type="OrthoDB" id="677192at2"/>
<feature type="transmembrane region" description="Helical" evidence="1">
    <location>
        <begin position="12"/>
        <end position="32"/>
    </location>
</feature>
<dbReference type="EMBL" id="SNWP01000010">
    <property type="protein sequence ID" value="TDO28279.1"/>
    <property type="molecule type" value="Genomic_DNA"/>
</dbReference>
<comment type="caution">
    <text evidence="2">The sequence shown here is derived from an EMBL/GenBank/DDBJ whole genome shotgun (WGS) entry which is preliminary data.</text>
</comment>
<evidence type="ECO:0000313" key="2">
    <source>
        <dbReference type="EMBL" id="TDO28279.1"/>
    </source>
</evidence>
<keyword evidence="3" id="KW-1185">Reference proteome</keyword>
<keyword evidence="1" id="KW-1133">Transmembrane helix</keyword>
<gene>
    <name evidence="2" type="ORF">BC659_0342</name>
</gene>
<keyword evidence="1" id="KW-0812">Transmembrane</keyword>
<organism evidence="2 3">
    <name type="scientific">Sediminibacterium goheungense</name>
    <dbReference type="NCBI Taxonomy" id="1086393"/>
    <lineage>
        <taxon>Bacteria</taxon>
        <taxon>Pseudomonadati</taxon>
        <taxon>Bacteroidota</taxon>
        <taxon>Chitinophagia</taxon>
        <taxon>Chitinophagales</taxon>
        <taxon>Chitinophagaceae</taxon>
        <taxon>Sediminibacterium</taxon>
    </lineage>
</organism>
<name>A0A4R6IZF9_9BACT</name>
<evidence type="ECO:0000256" key="1">
    <source>
        <dbReference type="SAM" id="Phobius"/>
    </source>
</evidence>
<reference evidence="2 3" key="1">
    <citation type="submission" date="2019-03" db="EMBL/GenBank/DDBJ databases">
        <title>Genomic Encyclopedia of Archaeal and Bacterial Type Strains, Phase II (KMG-II): from individual species to whole genera.</title>
        <authorList>
            <person name="Goeker M."/>
        </authorList>
    </citation>
    <scope>NUCLEOTIDE SEQUENCE [LARGE SCALE GENOMIC DNA]</scope>
    <source>
        <strain evidence="2 3">DSM 28323</strain>
    </source>
</reference>
<feature type="transmembrane region" description="Helical" evidence="1">
    <location>
        <begin position="184"/>
        <end position="203"/>
    </location>
</feature>
<dbReference type="Proteomes" id="UP000295741">
    <property type="component" value="Unassembled WGS sequence"/>
</dbReference>
<dbReference type="RefSeq" id="WP_133472833.1">
    <property type="nucleotide sequence ID" value="NZ_SNWP01000010.1"/>
</dbReference>
<sequence length="257" mass="29147">MNESLIYQTDTWLLCLILFLLMTGMVWIGAILRNRKEEATPLSAIEGSLFGLLGLLLAFTFSMSASRYDARKAIMVEEANDIGTALLRADMYEDSLRNAFRQDFQEYIKARIAYYDAGRDTMLFNQAKVNTEIIFKSLWSRAIQGSRKAENITATQQMIPALNTMYDATTLRTAAGKSRVPDSIIVLLFLLSMACSFFAGYVIPSGKKMEKITILGFVVLTILVIYVILDLDRPRRGIINMDEQQQYFKALLINQEK</sequence>
<proteinExistence type="predicted"/>
<dbReference type="InterPro" id="IPR025333">
    <property type="entry name" value="DUF4239"/>
</dbReference>
<evidence type="ECO:0000313" key="3">
    <source>
        <dbReference type="Proteomes" id="UP000295741"/>
    </source>
</evidence>
<dbReference type="Pfam" id="PF14023">
    <property type="entry name" value="Bestrophin-like"/>
    <property type="match status" value="1"/>
</dbReference>
<feature type="transmembrane region" description="Helical" evidence="1">
    <location>
        <begin position="209"/>
        <end position="229"/>
    </location>
</feature>